<evidence type="ECO:0000313" key="1">
    <source>
        <dbReference type="EMBL" id="CAM96468.1"/>
    </source>
</evidence>
<keyword evidence="1" id="KW-0614">Plasmid</keyword>
<evidence type="ECO:0000313" key="2">
    <source>
        <dbReference type="Proteomes" id="UP000002332"/>
    </source>
</evidence>
<name>A4V7S9_PSEFS</name>
<reference evidence="1 2" key="1">
    <citation type="journal article" date="2007" name="ISME J.">
        <title>Sequence-based analysis of pQBR103; a representative of a unique, transfer-proficient mega plasmid resident in the microbial community of sugar beet.</title>
        <authorList>
            <person name="Tett A."/>
            <person name="Spiers A.J."/>
            <person name="Crossman L.C."/>
            <person name="Ager D."/>
            <person name="Ciric L."/>
            <person name="Dow J.M."/>
            <person name="Fry J.C."/>
            <person name="Harris D."/>
            <person name="Lilley A."/>
            <person name="Oliver A."/>
            <person name="Parkhill J."/>
            <person name="Quail M.A."/>
            <person name="Rainey P.B."/>
            <person name="Saunders N.J."/>
            <person name="Seeger K."/>
            <person name="Snyder L.A.S."/>
            <person name="Squares R."/>
            <person name="Thomas C.M."/>
            <person name="Turner S.L."/>
            <person name="Zhang X.-X."/>
            <person name="Field D."/>
            <person name="Bailey M.J."/>
        </authorList>
    </citation>
    <scope>NUCLEOTIDE SEQUENCE [LARGE SCALE GENOMIC DNA]</scope>
    <source>
        <strain evidence="1 2">SBW25</strain>
    </source>
</reference>
<gene>
    <name evidence="1" type="ordered locus">pQBR0436</name>
</gene>
<proteinExistence type="predicted"/>
<sequence length="240" mass="25788">MGLISRSVLMNTTISSRYTTPQLGFDFPSGMALSAGINKSGSKSIPDLDLTNPTGIAAGEALSRMIVDDRVLHMGMTTWRALLDRAISLGHTELYPSEGGQVGLRTPGLRFGPIQRMPDLGPQYVIQSIFRNRLDSRLKTEEQVKSGRVIVQGTTKVELVVLQETMTLCLFLGRKQIGALELDLDTLTAGCVNDGASQTAASLTSKLAEAFPDEDHLLITRSAQAAFDQVLKALGIGGVK</sequence>
<dbReference type="Proteomes" id="UP000002332">
    <property type="component" value="Plasmid pQBR103"/>
</dbReference>
<geneLocation type="plasmid" evidence="1 2">
    <name>pQBR103</name>
</geneLocation>
<protein>
    <submittedName>
        <fullName evidence="1">Uncharacterized protein</fullName>
    </submittedName>
</protein>
<accession>A4V7S9</accession>
<dbReference type="AlphaFoldDB" id="A4V7S9"/>
<dbReference type="EMBL" id="AM235768">
    <property type="protein sequence ID" value="CAM96468.1"/>
    <property type="molecule type" value="Genomic_DNA"/>
</dbReference>
<organism evidence="1 2">
    <name type="scientific">Pseudomonas fluorescens (strain SBW25)</name>
    <dbReference type="NCBI Taxonomy" id="216595"/>
    <lineage>
        <taxon>Bacteria</taxon>
        <taxon>Pseudomonadati</taxon>
        <taxon>Pseudomonadota</taxon>
        <taxon>Gammaproteobacteria</taxon>
        <taxon>Pseudomonadales</taxon>
        <taxon>Pseudomonadaceae</taxon>
        <taxon>Pseudomonas</taxon>
    </lineage>
</organism>